<dbReference type="AlphaFoldDB" id="A0A4C1W2B1"/>
<evidence type="ECO:0000313" key="1">
    <source>
        <dbReference type="EMBL" id="GBP44324.1"/>
    </source>
</evidence>
<dbReference type="EMBL" id="BGZK01000451">
    <property type="protein sequence ID" value="GBP44324.1"/>
    <property type="molecule type" value="Genomic_DNA"/>
</dbReference>
<comment type="caution">
    <text evidence="1">The sequence shown here is derived from an EMBL/GenBank/DDBJ whole genome shotgun (WGS) entry which is preliminary data.</text>
</comment>
<reference evidence="1 2" key="1">
    <citation type="journal article" date="2019" name="Commun. Biol.">
        <title>The bagworm genome reveals a unique fibroin gene that provides high tensile strength.</title>
        <authorList>
            <person name="Kono N."/>
            <person name="Nakamura H."/>
            <person name="Ohtoshi R."/>
            <person name="Tomita M."/>
            <person name="Numata K."/>
            <person name="Arakawa K."/>
        </authorList>
    </citation>
    <scope>NUCLEOTIDE SEQUENCE [LARGE SCALE GENOMIC DNA]</scope>
</reference>
<name>A0A4C1W2B1_EUMVA</name>
<proteinExistence type="predicted"/>
<accession>A0A4C1W2B1</accession>
<dbReference type="Proteomes" id="UP000299102">
    <property type="component" value="Unassembled WGS sequence"/>
</dbReference>
<evidence type="ECO:0000313" key="2">
    <source>
        <dbReference type="Proteomes" id="UP000299102"/>
    </source>
</evidence>
<keyword evidence="2" id="KW-1185">Reference proteome</keyword>
<organism evidence="1 2">
    <name type="scientific">Eumeta variegata</name>
    <name type="common">Bagworm moth</name>
    <name type="synonym">Eumeta japonica</name>
    <dbReference type="NCBI Taxonomy" id="151549"/>
    <lineage>
        <taxon>Eukaryota</taxon>
        <taxon>Metazoa</taxon>
        <taxon>Ecdysozoa</taxon>
        <taxon>Arthropoda</taxon>
        <taxon>Hexapoda</taxon>
        <taxon>Insecta</taxon>
        <taxon>Pterygota</taxon>
        <taxon>Neoptera</taxon>
        <taxon>Endopterygota</taxon>
        <taxon>Lepidoptera</taxon>
        <taxon>Glossata</taxon>
        <taxon>Ditrysia</taxon>
        <taxon>Tineoidea</taxon>
        <taxon>Psychidae</taxon>
        <taxon>Oiketicinae</taxon>
        <taxon>Eumeta</taxon>
    </lineage>
</organism>
<protein>
    <submittedName>
        <fullName evidence="1">Uncharacterized protein</fullName>
    </submittedName>
</protein>
<gene>
    <name evidence="1" type="ORF">EVAR_31217_1</name>
</gene>
<sequence>MNRFQSYGEATHPCLTPLRVSNQLVYAPLILTQELEHILKDYSAYINPILTLCMDSFLHRLKELNIKSSTPAQCPLEVVNDICHPHDDNICSRRLKVFSRARSE</sequence>